<dbReference type="OrthoDB" id="9761531at2"/>
<feature type="transmembrane region" description="Helical" evidence="6">
    <location>
        <begin position="263"/>
        <end position="282"/>
    </location>
</feature>
<dbReference type="EMBL" id="CP015772">
    <property type="protein sequence ID" value="ANH79640.1"/>
    <property type="molecule type" value="Genomic_DNA"/>
</dbReference>
<evidence type="ECO:0000256" key="4">
    <source>
        <dbReference type="ARBA" id="ARBA00022989"/>
    </source>
</evidence>
<gene>
    <name evidence="9" type="ORF">A8C56_00425</name>
</gene>
<evidence type="ECO:0000256" key="6">
    <source>
        <dbReference type="SAM" id="Phobius"/>
    </source>
</evidence>
<evidence type="ECO:0000256" key="2">
    <source>
        <dbReference type="ARBA" id="ARBA00022475"/>
    </source>
</evidence>
<dbReference type="STRING" id="1176587.A8C56_00425"/>
<dbReference type="PANTHER" id="PTHR30619:SF1">
    <property type="entry name" value="RECOMBINATION PROTEIN 2"/>
    <property type="match status" value="1"/>
</dbReference>
<sequence>MQSSVAIFLGRTPFLKLVIPLIAGILLQWYGQPAVMHSIAGFIIIILAVVLFRLLPVYGRLRFKWLQALLIVLGLLFMGMLLTVMNDVRINRNWFGNRYQKGMYLWVTLLEKPVEKKRSWRADAIINGLISNNNVQKVSGRLTLYLKKETDMDQLNAGDQLVFRKDPQEIRNTGNPGGFDYKRYAFFNGLTHQVFLTASDFIKMPVPPKPGFRLWLFENRASVLNILKRSIHGPKELGLAEALLIGYRDDLDKDLLQSYNDTGVVHVIAVSGMHLGLVYWLLNLFLNPLLKRRGTRWLHPVIVLTVLWIFTLLAGSAASIVRAAVMFTFILLGKTFNRNASVYNTLAASAFVLLCYNPYWLWDAGFQLSYTALLSIVIFYKPVYKLVFVCNRSLNAVWQLCAVSFAAQILTVPVAAYHFHQFPVYFLITNILVVPLSGFILIGELLLLIVAPVQELARFTGNCLSASIWWMNSIIEHLGHYPFAVWKGIRLNGLQVALLYIFIAGVTVWLLQKRRSGLWIGITGLLLLTGIRAATFCNAGKQQKLIVYNISGTSAIDFIDGRSHFLYGDSVRINDPFIQKTVILPATTLYRLRAPGNMNNLQQNGRLFRFKNRSVLLVGDLPDALTAPIAIRGKIDLVILSGSPRLYIAQLLQRVQPAQVIIDGSAPAWKARYWQKDCDALHIPCHNVVEKGAFVMNF</sequence>
<dbReference type="Pfam" id="PF13567">
    <property type="entry name" value="DUF4131"/>
    <property type="match status" value="1"/>
</dbReference>
<feature type="transmembrane region" description="Helical" evidence="6">
    <location>
        <begin position="65"/>
        <end position="85"/>
    </location>
</feature>
<dbReference type="Proteomes" id="UP000077667">
    <property type="component" value="Chromosome"/>
</dbReference>
<evidence type="ECO:0000313" key="10">
    <source>
        <dbReference type="Proteomes" id="UP000077667"/>
    </source>
</evidence>
<dbReference type="GO" id="GO:0005886">
    <property type="term" value="C:plasma membrane"/>
    <property type="evidence" value="ECO:0007669"/>
    <property type="project" value="UniProtKB-SubCell"/>
</dbReference>
<evidence type="ECO:0000259" key="7">
    <source>
        <dbReference type="Pfam" id="PF03772"/>
    </source>
</evidence>
<keyword evidence="2" id="KW-1003">Cell membrane</keyword>
<keyword evidence="9" id="KW-0808">Transferase</keyword>
<feature type="transmembrane region" description="Helical" evidence="6">
    <location>
        <begin position="368"/>
        <end position="384"/>
    </location>
</feature>
<dbReference type="InterPro" id="IPR052159">
    <property type="entry name" value="Competence_DNA_uptake"/>
</dbReference>
<feature type="transmembrane region" description="Helical" evidence="6">
    <location>
        <begin position="302"/>
        <end position="330"/>
    </location>
</feature>
<feature type="transmembrane region" description="Helical" evidence="6">
    <location>
        <begin position="425"/>
        <end position="449"/>
    </location>
</feature>
<feature type="transmembrane region" description="Helical" evidence="6">
    <location>
        <begin position="6"/>
        <end position="27"/>
    </location>
</feature>
<dbReference type="NCBIfam" id="TIGR00360">
    <property type="entry name" value="ComEC_N-term"/>
    <property type="match status" value="1"/>
</dbReference>
<evidence type="ECO:0000256" key="1">
    <source>
        <dbReference type="ARBA" id="ARBA00004651"/>
    </source>
</evidence>
<feature type="transmembrane region" description="Helical" evidence="6">
    <location>
        <begin position="396"/>
        <end position="419"/>
    </location>
</feature>
<feature type="domain" description="DUF4131" evidence="8">
    <location>
        <begin position="40"/>
        <end position="200"/>
    </location>
</feature>
<dbReference type="PANTHER" id="PTHR30619">
    <property type="entry name" value="DNA INTERNALIZATION/COMPETENCE PROTEIN COMEC/REC2"/>
    <property type="match status" value="1"/>
</dbReference>
<evidence type="ECO:0000256" key="5">
    <source>
        <dbReference type="ARBA" id="ARBA00023136"/>
    </source>
</evidence>
<keyword evidence="10" id="KW-1185">Reference proteome</keyword>
<proteinExistence type="predicted"/>
<feature type="domain" description="ComEC/Rec2-related protein" evidence="7">
    <location>
        <begin position="243"/>
        <end position="511"/>
    </location>
</feature>
<dbReference type="Pfam" id="PF03772">
    <property type="entry name" value="Competence"/>
    <property type="match status" value="1"/>
</dbReference>
<evidence type="ECO:0000313" key="9">
    <source>
        <dbReference type="EMBL" id="ANH79640.1"/>
    </source>
</evidence>
<feature type="transmembrane region" description="Helical" evidence="6">
    <location>
        <begin position="39"/>
        <end position="59"/>
    </location>
</feature>
<keyword evidence="4 6" id="KW-1133">Transmembrane helix</keyword>
<keyword evidence="3 6" id="KW-0812">Transmembrane</keyword>
<dbReference type="RefSeq" id="WP_067750638.1">
    <property type="nucleotide sequence ID" value="NZ_CP015772.1"/>
</dbReference>
<evidence type="ECO:0000256" key="3">
    <source>
        <dbReference type="ARBA" id="ARBA00022692"/>
    </source>
</evidence>
<feature type="transmembrane region" description="Helical" evidence="6">
    <location>
        <begin position="492"/>
        <end position="511"/>
    </location>
</feature>
<dbReference type="InterPro" id="IPR004477">
    <property type="entry name" value="ComEC_N"/>
</dbReference>
<keyword evidence="5 6" id="KW-0472">Membrane</keyword>
<feature type="transmembrane region" description="Helical" evidence="6">
    <location>
        <begin position="456"/>
        <end position="472"/>
    </location>
</feature>
<accession>A0A1A9HYU0</accession>
<feature type="transmembrane region" description="Helical" evidence="6">
    <location>
        <begin position="518"/>
        <end position="536"/>
    </location>
</feature>
<dbReference type="InterPro" id="IPR025405">
    <property type="entry name" value="DUF4131"/>
</dbReference>
<dbReference type="KEGG" id="nia:A8C56_00425"/>
<evidence type="ECO:0000259" key="8">
    <source>
        <dbReference type="Pfam" id="PF13567"/>
    </source>
</evidence>
<name>A0A1A9HYU0_9BACT</name>
<reference evidence="9 10" key="1">
    <citation type="submission" date="2016-05" db="EMBL/GenBank/DDBJ databases">
        <title>Niabella ginsenosidivorans BS26 whole genome sequencing.</title>
        <authorList>
            <person name="Im W.T."/>
            <person name="Siddiqi M.Z."/>
        </authorList>
    </citation>
    <scope>NUCLEOTIDE SEQUENCE [LARGE SCALE GENOMIC DNA]</scope>
    <source>
        <strain evidence="9 10">BS26</strain>
    </source>
</reference>
<organism evidence="9 10">
    <name type="scientific">Niabella ginsenosidivorans</name>
    <dbReference type="NCBI Taxonomy" id="1176587"/>
    <lineage>
        <taxon>Bacteria</taxon>
        <taxon>Pseudomonadati</taxon>
        <taxon>Bacteroidota</taxon>
        <taxon>Chitinophagia</taxon>
        <taxon>Chitinophagales</taxon>
        <taxon>Chitinophagaceae</taxon>
        <taxon>Niabella</taxon>
    </lineage>
</organism>
<comment type="subcellular location">
    <subcellularLocation>
        <location evidence="1">Cell membrane</location>
        <topology evidence="1">Multi-pass membrane protein</topology>
    </subcellularLocation>
</comment>
<feature type="transmembrane region" description="Helical" evidence="6">
    <location>
        <begin position="342"/>
        <end position="362"/>
    </location>
</feature>
<dbReference type="AlphaFoldDB" id="A0A1A9HYU0"/>
<dbReference type="GO" id="GO:0016740">
    <property type="term" value="F:transferase activity"/>
    <property type="evidence" value="ECO:0007669"/>
    <property type="project" value="UniProtKB-KW"/>
</dbReference>
<protein>
    <submittedName>
        <fullName evidence="9">4-alpha-glucanotransferase</fullName>
    </submittedName>
</protein>